<gene>
    <name evidence="9" type="ordered locus">Rvan_2510</name>
</gene>
<keyword evidence="3" id="KW-0597">Phosphoprotein</keyword>
<dbReference type="EC" id="2.7.13.3" evidence="2"/>
<dbReference type="CDD" id="cd00082">
    <property type="entry name" value="HisKA"/>
    <property type="match status" value="1"/>
</dbReference>
<accession>E3I660</accession>
<evidence type="ECO:0000313" key="10">
    <source>
        <dbReference type="Proteomes" id="UP000001399"/>
    </source>
</evidence>
<dbReference type="GO" id="GO:0030295">
    <property type="term" value="F:protein kinase activator activity"/>
    <property type="evidence" value="ECO:0007669"/>
    <property type="project" value="TreeGrafter"/>
</dbReference>
<dbReference type="InterPro" id="IPR036890">
    <property type="entry name" value="HATPase_C_sf"/>
</dbReference>
<dbReference type="SUPFAM" id="SSF55874">
    <property type="entry name" value="ATPase domain of HSP90 chaperone/DNA topoisomerase II/histidine kinase"/>
    <property type="match status" value="1"/>
</dbReference>
<proteinExistence type="predicted"/>
<evidence type="ECO:0000256" key="2">
    <source>
        <dbReference type="ARBA" id="ARBA00012438"/>
    </source>
</evidence>
<dbReference type="Gene3D" id="1.10.287.130">
    <property type="match status" value="1"/>
</dbReference>
<keyword evidence="5 9" id="KW-0418">Kinase</keyword>
<dbReference type="SMART" id="SM00388">
    <property type="entry name" value="HisKA"/>
    <property type="match status" value="1"/>
</dbReference>
<comment type="catalytic activity">
    <reaction evidence="1">
        <text>ATP + protein L-histidine = ADP + protein N-phospho-L-histidine.</text>
        <dbReference type="EC" id="2.7.13.3"/>
    </reaction>
</comment>
<evidence type="ECO:0000259" key="8">
    <source>
        <dbReference type="PROSITE" id="PS50109"/>
    </source>
</evidence>
<evidence type="ECO:0000256" key="6">
    <source>
        <dbReference type="SAM" id="Coils"/>
    </source>
</evidence>
<dbReference type="CDD" id="cd19410">
    <property type="entry name" value="HK9-like_sensor"/>
    <property type="match status" value="1"/>
</dbReference>
<dbReference type="PROSITE" id="PS50109">
    <property type="entry name" value="HIS_KIN"/>
    <property type="match status" value="1"/>
</dbReference>
<keyword evidence="7" id="KW-0812">Transmembrane</keyword>
<dbReference type="InterPro" id="IPR005467">
    <property type="entry name" value="His_kinase_dom"/>
</dbReference>
<evidence type="ECO:0000256" key="1">
    <source>
        <dbReference type="ARBA" id="ARBA00000085"/>
    </source>
</evidence>
<keyword evidence="7" id="KW-1133">Transmembrane helix</keyword>
<evidence type="ECO:0000256" key="7">
    <source>
        <dbReference type="SAM" id="Phobius"/>
    </source>
</evidence>
<dbReference type="GO" id="GO:0007234">
    <property type="term" value="P:osmosensory signaling via phosphorelay pathway"/>
    <property type="evidence" value="ECO:0007669"/>
    <property type="project" value="TreeGrafter"/>
</dbReference>
<evidence type="ECO:0000256" key="5">
    <source>
        <dbReference type="ARBA" id="ARBA00022777"/>
    </source>
</evidence>
<evidence type="ECO:0000256" key="4">
    <source>
        <dbReference type="ARBA" id="ARBA00022679"/>
    </source>
</evidence>
<dbReference type="InterPro" id="IPR003594">
    <property type="entry name" value="HATPase_dom"/>
</dbReference>
<dbReference type="SUPFAM" id="SSF47384">
    <property type="entry name" value="Homodimeric domain of signal transducing histidine kinase"/>
    <property type="match status" value="1"/>
</dbReference>
<dbReference type="Gene3D" id="3.30.565.10">
    <property type="entry name" value="Histidine kinase-like ATPase, C-terminal domain"/>
    <property type="match status" value="1"/>
</dbReference>
<dbReference type="EMBL" id="CP002292">
    <property type="protein sequence ID" value="ADP71725.1"/>
    <property type="molecule type" value="Genomic_DNA"/>
</dbReference>
<keyword evidence="6" id="KW-0175">Coiled coil</keyword>
<dbReference type="GO" id="GO:0000155">
    <property type="term" value="F:phosphorelay sensor kinase activity"/>
    <property type="evidence" value="ECO:0007669"/>
    <property type="project" value="InterPro"/>
</dbReference>
<dbReference type="PANTHER" id="PTHR42878">
    <property type="entry name" value="TWO-COMPONENT HISTIDINE KINASE"/>
    <property type="match status" value="1"/>
</dbReference>
<dbReference type="eggNOG" id="COG4251">
    <property type="taxonomic scope" value="Bacteria"/>
</dbReference>
<dbReference type="eggNOG" id="COG5278">
    <property type="taxonomic scope" value="Bacteria"/>
</dbReference>
<dbReference type="Pfam" id="PF00512">
    <property type="entry name" value="HisKA"/>
    <property type="match status" value="1"/>
</dbReference>
<feature type="domain" description="Histidine kinase" evidence="8">
    <location>
        <begin position="257"/>
        <end position="485"/>
    </location>
</feature>
<dbReference type="Pfam" id="PF02518">
    <property type="entry name" value="HATPase_c"/>
    <property type="match status" value="1"/>
</dbReference>
<feature type="transmembrane region" description="Helical" evidence="7">
    <location>
        <begin position="18"/>
        <end position="38"/>
    </location>
</feature>
<dbReference type="STRING" id="648757.Rvan_2510"/>
<keyword evidence="7" id="KW-0472">Membrane</keyword>
<dbReference type="AlphaFoldDB" id="E3I660"/>
<dbReference type="KEGG" id="rva:Rvan_2510"/>
<dbReference type="SMART" id="SM00387">
    <property type="entry name" value="HATPase_c"/>
    <property type="match status" value="1"/>
</dbReference>
<dbReference type="Proteomes" id="UP000001399">
    <property type="component" value="Chromosome"/>
</dbReference>
<sequence>MAGFRDIFTLFRESRREAALLGAAASVLIILITSSFWLSHRLESDGRMAAELNRYNAKLGRVARTMRTVESSQRGYLLTRTEQYLQPYNELHSQLIPQTRRLIESAPPQLERAERLTVLLDLMTRKADEMAGTVALAASGPPEAAIERLKENYGITLSEQIEENINALQDETAADREEIENNATELREMKTIVDVIGGVAVLGFSFLSMWFLMRSNAALTKAHKALEKSNNDLEDIVMHRTAALQRANDEIQRFAYIVSHDLRSPLVNIMGFTSELETLRKELFERLEKANALADADVLGKDFDEAFGFIKSSIARMDRLINAILKISRQGSRPLHSELIDAKALVETVVSNVAHQIREKDGRITVGDLPPVLSDRMSMEQIFSNLIENAIKFLKNDGHGEIKIEGYLRGVDVVYSVSDNGRGIDPRDHQRIFELFRRAGPQDVPGEGMGLAFVSALVRRLGGSIAVESALGIGATFKVTLPGTAAQNRGMAA</sequence>
<dbReference type="InterPro" id="IPR007891">
    <property type="entry name" value="CHASE3"/>
</dbReference>
<dbReference type="PRINTS" id="PR00344">
    <property type="entry name" value="BCTRLSENSOR"/>
</dbReference>
<reference evidence="10" key="1">
    <citation type="journal article" date="2011" name="J. Bacteriol.">
        <title>Genome sequences of eight morphologically diverse alphaproteobacteria.</title>
        <authorList>
            <consortium name="US DOE Joint Genome Institute"/>
            <person name="Brown P.J."/>
            <person name="Kysela D.T."/>
            <person name="Buechlein A."/>
            <person name="Hemmerich C."/>
            <person name="Brun Y.V."/>
        </authorList>
    </citation>
    <scope>NUCLEOTIDE SEQUENCE [LARGE SCALE GENOMIC DNA]</scope>
    <source>
        <strain evidence="10">ATCC 17100 / ATH 3.1.1 / DSM 162 / LMG 4299</strain>
    </source>
</reference>
<dbReference type="GO" id="GO:0000156">
    <property type="term" value="F:phosphorelay response regulator activity"/>
    <property type="evidence" value="ECO:0007669"/>
    <property type="project" value="TreeGrafter"/>
</dbReference>
<dbReference type="InterPro" id="IPR050351">
    <property type="entry name" value="BphY/WalK/GraS-like"/>
</dbReference>
<dbReference type="CDD" id="cd00075">
    <property type="entry name" value="HATPase"/>
    <property type="match status" value="1"/>
</dbReference>
<evidence type="ECO:0000256" key="3">
    <source>
        <dbReference type="ARBA" id="ARBA00022553"/>
    </source>
</evidence>
<name>E3I660_RHOVT</name>
<dbReference type="InterPro" id="IPR036097">
    <property type="entry name" value="HisK_dim/P_sf"/>
</dbReference>
<organism evidence="9 10">
    <name type="scientific">Rhodomicrobium vannielii (strain ATCC 17100 / DSM 162 / LMG 4299 / NCIMB 10020 / ATH 3.1.1)</name>
    <dbReference type="NCBI Taxonomy" id="648757"/>
    <lineage>
        <taxon>Bacteria</taxon>
        <taxon>Pseudomonadati</taxon>
        <taxon>Pseudomonadota</taxon>
        <taxon>Alphaproteobacteria</taxon>
        <taxon>Hyphomicrobiales</taxon>
        <taxon>Hyphomicrobiaceae</taxon>
        <taxon>Rhodomicrobium</taxon>
    </lineage>
</organism>
<feature type="transmembrane region" description="Helical" evidence="7">
    <location>
        <begin position="192"/>
        <end position="213"/>
    </location>
</feature>
<evidence type="ECO:0000313" key="9">
    <source>
        <dbReference type="EMBL" id="ADP71725.1"/>
    </source>
</evidence>
<dbReference type="InterPro" id="IPR003661">
    <property type="entry name" value="HisK_dim/P_dom"/>
</dbReference>
<keyword evidence="4" id="KW-0808">Transferase</keyword>
<protein>
    <recommendedName>
        <fullName evidence="2">histidine kinase</fullName>
        <ecNumber evidence="2">2.7.13.3</ecNumber>
    </recommendedName>
</protein>
<dbReference type="HOGENOM" id="CLU_000445_114_71_5"/>
<dbReference type="PANTHER" id="PTHR42878:SF15">
    <property type="entry name" value="BACTERIOPHYTOCHROME"/>
    <property type="match status" value="1"/>
</dbReference>
<dbReference type="Pfam" id="PF05227">
    <property type="entry name" value="CHASE3"/>
    <property type="match status" value="1"/>
</dbReference>
<dbReference type="InterPro" id="IPR004358">
    <property type="entry name" value="Sig_transdc_His_kin-like_C"/>
</dbReference>
<keyword evidence="10" id="KW-1185">Reference proteome</keyword>
<feature type="coiled-coil region" evidence="6">
    <location>
        <begin position="158"/>
        <end position="189"/>
    </location>
</feature>